<dbReference type="KEGG" id="ipu:108277887"/>
<keyword evidence="2" id="KW-0812">Transmembrane</keyword>
<dbReference type="OrthoDB" id="10012075at2759"/>
<organism evidence="4 5">
    <name type="scientific">Ictalurus punctatus</name>
    <name type="common">Channel catfish</name>
    <name type="synonym">Silurus punctatus</name>
    <dbReference type="NCBI Taxonomy" id="7998"/>
    <lineage>
        <taxon>Eukaryota</taxon>
        <taxon>Metazoa</taxon>
        <taxon>Chordata</taxon>
        <taxon>Craniata</taxon>
        <taxon>Vertebrata</taxon>
        <taxon>Euteleostomi</taxon>
        <taxon>Actinopterygii</taxon>
        <taxon>Neopterygii</taxon>
        <taxon>Teleostei</taxon>
        <taxon>Ostariophysi</taxon>
        <taxon>Siluriformes</taxon>
        <taxon>Ictaluridae</taxon>
        <taxon>Ictalurus</taxon>
    </lineage>
</organism>
<reference evidence="4" key="1">
    <citation type="journal article" date="2016" name="Nat. Commun.">
        <title>The channel catfish genome sequence provides insights into the evolution of scale formation in teleosts.</title>
        <authorList>
            <person name="Liu Z."/>
            <person name="Liu S."/>
            <person name="Yao J."/>
            <person name="Bao L."/>
            <person name="Zhang J."/>
            <person name="Li Y."/>
            <person name="Jiang C."/>
            <person name="Sun L."/>
            <person name="Wang R."/>
            <person name="Zhang Y."/>
            <person name="Zhou T."/>
            <person name="Zeng Q."/>
            <person name="Fu Q."/>
            <person name="Gao S."/>
            <person name="Li N."/>
            <person name="Koren S."/>
            <person name="Jiang Y."/>
            <person name="Zimin A."/>
            <person name="Xu P."/>
            <person name="Phillippy A.M."/>
            <person name="Geng X."/>
            <person name="Song L."/>
            <person name="Sun F."/>
            <person name="Li C."/>
            <person name="Wang X."/>
            <person name="Chen A."/>
            <person name="Jin Y."/>
            <person name="Yuan Z."/>
            <person name="Yang Y."/>
            <person name="Tan S."/>
            <person name="Peatman E."/>
            <person name="Lu J."/>
            <person name="Qin Z."/>
            <person name="Dunham R."/>
            <person name="Li Z."/>
            <person name="Sonstegard T."/>
            <person name="Feng J."/>
            <person name="Danzmann R.G."/>
            <person name="Schroeder S."/>
            <person name="Scheffler B."/>
            <person name="Duke M.V."/>
            <person name="Ballard L."/>
            <person name="Kucuktas H."/>
            <person name="Kaltenboeck L."/>
            <person name="Liu H."/>
            <person name="Armbruster J."/>
            <person name="Xie Y."/>
            <person name="Kirby M.L."/>
            <person name="Tian Y."/>
            <person name="Flanagan M.E."/>
            <person name="Mu W."/>
            <person name="Waldbieser G.C."/>
        </authorList>
    </citation>
    <scope>NUCLEOTIDE SEQUENCE [LARGE SCALE GENOMIC DNA]</scope>
    <source>
        <strain evidence="4">SDA103</strain>
    </source>
</reference>
<dbReference type="RefSeq" id="XP_017346408.1">
    <property type="nucleotide sequence ID" value="XM_017490919.3"/>
</dbReference>
<evidence type="ECO:0000256" key="3">
    <source>
        <dbReference type="SAM" id="SignalP"/>
    </source>
</evidence>
<sequence length="302" mass="33189">MNILIIFVLIFTFTLKANGADFDNAAATKNVTGNFSNQDGNMTSNPTFTSTTEMHVAVNTPSISNLTNPSTIPSESENKADRDGKMLNNCNETNKQLEQKVEGSFKLNLVMILVFILGVICSTIIFSTVLCFVIICDRCRKTDANTDKEGITLEGVRSGHDQLMMQSDEDQADEQAPLQVQSPVEVSTNTSEINSGTKEEMKISETEQTEGAGEVNEVDYASINYSLLQKKDNGGLKPQKVESDYAEIQLKKMSEGEEVETLQDGEKQDDVKKHEVNQDGGNQGLDGVTESQKQVELQKVQV</sequence>
<accession>A0A2D0SUQ2</accession>
<dbReference type="Proteomes" id="UP000221080">
    <property type="component" value="Chromosome 17"/>
</dbReference>
<reference evidence="5" key="2">
    <citation type="submission" date="2025-08" db="UniProtKB">
        <authorList>
            <consortium name="RefSeq"/>
        </authorList>
    </citation>
    <scope>IDENTIFICATION</scope>
    <source>
        <tissue evidence="5">Blood</tissue>
    </source>
</reference>
<feature type="compositionally biased region" description="Polar residues" evidence="1">
    <location>
        <begin position="178"/>
        <end position="196"/>
    </location>
</feature>
<keyword evidence="2" id="KW-1133">Transmembrane helix</keyword>
<feature type="region of interest" description="Disordered" evidence="1">
    <location>
        <begin position="167"/>
        <end position="215"/>
    </location>
</feature>
<dbReference type="AlphaFoldDB" id="A0A2D0SUQ2"/>
<evidence type="ECO:0000256" key="2">
    <source>
        <dbReference type="SAM" id="Phobius"/>
    </source>
</evidence>
<feature type="compositionally biased region" description="Basic and acidic residues" evidence="1">
    <location>
        <begin position="264"/>
        <end position="277"/>
    </location>
</feature>
<feature type="compositionally biased region" description="Polar residues" evidence="1">
    <location>
        <begin position="289"/>
        <end position="302"/>
    </location>
</feature>
<keyword evidence="3" id="KW-0732">Signal</keyword>
<protein>
    <submittedName>
        <fullName evidence="5">Uncharacterized protein LOC108277887 isoform X1</fullName>
    </submittedName>
</protein>
<keyword evidence="4" id="KW-1185">Reference proteome</keyword>
<feature type="region of interest" description="Disordered" evidence="1">
    <location>
        <begin position="252"/>
        <end position="302"/>
    </location>
</feature>
<evidence type="ECO:0000256" key="1">
    <source>
        <dbReference type="SAM" id="MobiDB-lite"/>
    </source>
</evidence>
<gene>
    <name evidence="5" type="primary">LOC108277887</name>
</gene>
<evidence type="ECO:0000313" key="5">
    <source>
        <dbReference type="RefSeq" id="XP_017346408.1"/>
    </source>
</evidence>
<dbReference type="GeneID" id="108277887"/>
<keyword evidence="2" id="KW-0472">Membrane</keyword>
<proteinExistence type="predicted"/>
<feature type="chain" id="PRO_5012361576" evidence="3">
    <location>
        <begin position="20"/>
        <end position="302"/>
    </location>
</feature>
<name>A0A2D0SUQ2_ICTPU</name>
<feature type="transmembrane region" description="Helical" evidence="2">
    <location>
        <begin position="109"/>
        <end position="135"/>
    </location>
</feature>
<evidence type="ECO:0000313" key="4">
    <source>
        <dbReference type="Proteomes" id="UP000221080"/>
    </source>
</evidence>
<feature type="signal peptide" evidence="3">
    <location>
        <begin position="1"/>
        <end position="19"/>
    </location>
</feature>